<name>A0AAV4T3F4_CAEEX</name>
<sequence>MKSREGARERGGFGAFIGMPFYPLPPSLLDWASALEQTVGTANELRGGHCNEAELHSAQIFNTIITIHSLSRKGFASNNNLVLLIKSREEVRESESAFVSMPLYPLPPSLLD</sequence>
<dbReference type="Proteomes" id="UP001054945">
    <property type="component" value="Unassembled WGS sequence"/>
</dbReference>
<reference evidence="1 2" key="1">
    <citation type="submission" date="2021-06" db="EMBL/GenBank/DDBJ databases">
        <title>Caerostris extrusa draft genome.</title>
        <authorList>
            <person name="Kono N."/>
            <person name="Arakawa K."/>
        </authorList>
    </citation>
    <scope>NUCLEOTIDE SEQUENCE [LARGE SCALE GENOMIC DNA]</scope>
</reference>
<evidence type="ECO:0000313" key="2">
    <source>
        <dbReference type="Proteomes" id="UP001054945"/>
    </source>
</evidence>
<proteinExistence type="predicted"/>
<organism evidence="1 2">
    <name type="scientific">Caerostris extrusa</name>
    <name type="common">Bark spider</name>
    <name type="synonym">Caerostris bankana</name>
    <dbReference type="NCBI Taxonomy" id="172846"/>
    <lineage>
        <taxon>Eukaryota</taxon>
        <taxon>Metazoa</taxon>
        <taxon>Ecdysozoa</taxon>
        <taxon>Arthropoda</taxon>
        <taxon>Chelicerata</taxon>
        <taxon>Arachnida</taxon>
        <taxon>Araneae</taxon>
        <taxon>Araneomorphae</taxon>
        <taxon>Entelegynae</taxon>
        <taxon>Araneoidea</taxon>
        <taxon>Araneidae</taxon>
        <taxon>Caerostris</taxon>
    </lineage>
</organism>
<dbReference type="EMBL" id="BPLR01010552">
    <property type="protein sequence ID" value="GIY40072.1"/>
    <property type="molecule type" value="Genomic_DNA"/>
</dbReference>
<protein>
    <submittedName>
        <fullName evidence="1">Uncharacterized protein</fullName>
    </submittedName>
</protein>
<keyword evidence="2" id="KW-1185">Reference proteome</keyword>
<dbReference type="AlphaFoldDB" id="A0AAV4T3F4"/>
<evidence type="ECO:0000313" key="1">
    <source>
        <dbReference type="EMBL" id="GIY40072.1"/>
    </source>
</evidence>
<comment type="caution">
    <text evidence="1">The sequence shown here is derived from an EMBL/GenBank/DDBJ whole genome shotgun (WGS) entry which is preliminary data.</text>
</comment>
<gene>
    <name evidence="1" type="ORF">CEXT_30341</name>
</gene>
<accession>A0AAV4T3F4</accession>